<organism evidence="2 3">
    <name type="scientific">Pseudozyma flocculosa PF-1</name>
    <dbReference type="NCBI Taxonomy" id="1277687"/>
    <lineage>
        <taxon>Eukaryota</taxon>
        <taxon>Fungi</taxon>
        <taxon>Dikarya</taxon>
        <taxon>Basidiomycota</taxon>
        <taxon>Ustilaginomycotina</taxon>
        <taxon>Ustilaginomycetes</taxon>
        <taxon>Ustilaginales</taxon>
        <taxon>Ustilaginaceae</taxon>
        <taxon>Pseudozyma</taxon>
    </lineage>
</organism>
<feature type="region of interest" description="Disordered" evidence="1">
    <location>
        <begin position="98"/>
        <end position="133"/>
    </location>
</feature>
<dbReference type="GeneID" id="19320795"/>
<dbReference type="PANTHER" id="PTHR28139">
    <property type="entry name" value="UPF0768 PROTEIN YBL029C-A"/>
    <property type="match status" value="1"/>
</dbReference>
<evidence type="ECO:0000313" key="3">
    <source>
        <dbReference type="Proteomes" id="UP000053664"/>
    </source>
</evidence>
<dbReference type="EMBL" id="KE361651">
    <property type="protein sequence ID" value="EPQ25730.1"/>
    <property type="molecule type" value="Genomic_DNA"/>
</dbReference>
<dbReference type="KEGG" id="pfp:PFL1_06724"/>
<proteinExistence type="predicted"/>
<dbReference type="PANTHER" id="PTHR28139:SF1">
    <property type="entry name" value="UPF0768 PROTEIN YBL029C-A"/>
    <property type="match status" value="1"/>
</dbReference>
<dbReference type="AlphaFoldDB" id="A0A061H1R6"/>
<dbReference type="RefSeq" id="XP_007882461.1">
    <property type="nucleotide sequence ID" value="XM_007884270.1"/>
</dbReference>
<reference evidence="2 3" key="1">
    <citation type="journal article" date="2013" name="Plant Cell">
        <title>The transition from a phytopathogenic smut ancestor to an anamorphic biocontrol agent deciphered by comparative whole-genome analysis.</title>
        <authorList>
            <person name="Lefebvre F."/>
            <person name="Joly D.L."/>
            <person name="Labbe C."/>
            <person name="Teichmann B."/>
            <person name="Linning R."/>
            <person name="Belzile F."/>
            <person name="Bakkeren G."/>
            <person name="Belanger R.R."/>
        </authorList>
    </citation>
    <scope>NUCLEOTIDE SEQUENCE [LARGE SCALE GENOMIC DNA]</scope>
    <source>
        <strain evidence="2 3">PF-1</strain>
    </source>
</reference>
<dbReference type="eggNOG" id="ENOG502S9ZA">
    <property type="taxonomic scope" value="Eukaryota"/>
</dbReference>
<evidence type="ECO:0008006" key="4">
    <source>
        <dbReference type="Google" id="ProtNLM"/>
    </source>
</evidence>
<name>A0A061H1R6_9BASI</name>
<gene>
    <name evidence="2" type="ORF">PFL1_06724</name>
</gene>
<dbReference type="HOGENOM" id="CLU_115926_2_0_1"/>
<feature type="compositionally biased region" description="Gly residues" evidence="1">
    <location>
        <begin position="102"/>
        <end position="133"/>
    </location>
</feature>
<accession>A0A061H1R6</accession>
<protein>
    <recommendedName>
        <fullName evidence="4">Zinc-ribbon 15 domain-containing protein</fullName>
    </recommendedName>
</protein>
<dbReference type="Proteomes" id="UP000053664">
    <property type="component" value="Unassembled WGS sequence"/>
</dbReference>
<evidence type="ECO:0000313" key="2">
    <source>
        <dbReference type="EMBL" id="EPQ25730.1"/>
    </source>
</evidence>
<dbReference type="PROSITE" id="PS51257">
    <property type="entry name" value="PROKAR_LIPOPROTEIN"/>
    <property type="match status" value="1"/>
</dbReference>
<sequence length="133" mass="14283">MVRCPSSNPILTPTPLLLVRDFCFFIPVIFGCPTKIKPEGSGGAYVCPRCHNAQVVTAKSRTWFELCWIPLIPLKKKHIYICGICQWQTEQGGGFQPQQAMAGGGGYHGPPPGGQGGYGGYGPPQGYGGYPPK</sequence>
<evidence type="ECO:0000256" key="1">
    <source>
        <dbReference type="SAM" id="MobiDB-lite"/>
    </source>
</evidence>
<dbReference type="OrthoDB" id="5545479at2759"/>